<dbReference type="SMART" id="SM00382">
    <property type="entry name" value="AAA"/>
    <property type="match status" value="1"/>
</dbReference>
<dbReference type="Proteomes" id="UP000186905">
    <property type="component" value="Unassembled WGS sequence"/>
</dbReference>
<dbReference type="FunFam" id="3.40.50.300:FF:000006">
    <property type="entry name" value="DNA-binding transcriptional regulator NtrC"/>
    <property type="match status" value="1"/>
</dbReference>
<evidence type="ECO:0000256" key="6">
    <source>
        <dbReference type="PROSITE-ProRule" id="PRU00169"/>
    </source>
</evidence>
<dbReference type="SMART" id="SM00448">
    <property type="entry name" value="REC"/>
    <property type="match status" value="1"/>
</dbReference>
<dbReference type="Pfam" id="PF00158">
    <property type="entry name" value="Sigma54_activat"/>
    <property type="match status" value="1"/>
</dbReference>
<dbReference type="Pfam" id="PF25601">
    <property type="entry name" value="AAA_lid_14"/>
    <property type="match status" value="1"/>
</dbReference>
<dbReference type="GO" id="GO:0005524">
    <property type="term" value="F:ATP binding"/>
    <property type="evidence" value="ECO:0007669"/>
    <property type="project" value="UniProtKB-KW"/>
</dbReference>
<dbReference type="Gene3D" id="3.40.50.300">
    <property type="entry name" value="P-loop containing nucleotide triphosphate hydrolases"/>
    <property type="match status" value="1"/>
</dbReference>
<dbReference type="SUPFAM" id="SSF52172">
    <property type="entry name" value="CheY-like"/>
    <property type="match status" value="1"/>
</dbReference>
<dbReference type="GO" id="GO:0000160">
    <property type="term" value="P:phosphorelay signal transduction system"/>
    <property type="evidence" value="ECO:0007669"/>
    <property type="project" value="InterPro"/>
</dbReference>
<dbReference type="InterPro" id="IPR002078">
    <property type="entry name" value="Sigma_54_int"/>
</dbReference>
<dbReference type="GO" id="GO:0043565">
    <property type="term" value="F:sequence-specific DNA binding"/>
    <property type="evidence" value="ECO:0007669"/>
    <property type="project" value="InterPro"/>
</dbReference>
<evidence type="ECO:0000256" key="1">
    <source>
        <dbReference type="ARBA" id="ARBA00022741"/>
    </source>
</evidence>
<dbReference type="PROSITE" id="PS50110">
    <property type="entry name" value="RESPONSE_REGULATORY"/>
    <property type="match status" value="1"/>
</dbReference>
<dbReference type="InterPro" id="IPR002197">
    <property type="entry name" value="HTH_Fis"/>
</dbReference>
<dbReference type="Pfam" id="PF02954">
    <property type="entry name" value="HTH_8"/>
    <property type="match status" value="1"/>
</dbReference>
<keyword evidence="4" id="KW-0238">DNA-binding</keyword>
<evidence type="ECO:0000313" key="9">
    <source>
        <dbReference type="EMBL" id="OLQ73171.1"/>
    </source>
</evidence>
<dbReference type="Gene3D" id="1.10.8.60">
    <property type="match status" value="1"/>
</dbReference>
<dbReference type="SUPFAM" id="SSF52540">
    <property type="entry name" value="P-loop containing nucleoside triphosphate hydrolases"/>
    <property type="match status" value="1"/>
</dbReference>
<keyword evidence="2" id="KW-0067">ATP-binding</keyword>
<keyword evidence="5" id="KW-0804">Transcription</keyword>
<name>A0A1Q9GFF8_9GAMM</name>
<dbReference type="InterPro" id="IPR025943">
    <property type="entry name" value="Sigma_54_int_dom_ATP-bd_2"/>
</dbReference>
<feature type="domain" description="Sigma-54 factor interaction" evidence="7">
    <location>
        <begin position="155"/>
        <end position="384"/>
    </location>
</feature>
<dbReference type="PROSITE" id="PS00688">
    <property type="entry name" value="SIGMA54_INTERACT_3"/>
    <property type="match status" value="1"/>
</dbReference>
<evidence type="ECO:0000256" key="5">
    <source>
        <dbReference type="ARBA" id="ARBA00023163"/>
    </source>
</evidence>
<keyword evidence="6" id="KW-0597">Phosphoprotein</keyword>
<dbReference type="InterPro" id="IPR001789">
    <property type="entry name" value="Sig_transdc_resp-reg_receiver"/>
</dbReference>
<evidence type="ECO:0000313" key="10">
    <source>
        <dbReference type="Proteomes" id="UP000186905"/>
    </source>
</evidence>
<proteinExistence type="predicted"/>
<dbReference type="CDD" id="cd00156">
    <property type="entry name" value="REC"/>
    <property type="match status" value="1"/>
</dbReference>
<dbReference type="Gene3D" id="3.40.50.2300">
    <property type="match status" value="1"/>
</dbReference>
<evidence type="ECO:0000259" key="7">
    <source>
        <dbReference type="PROSITE" id="PS50045"/>
    </source>
</evidence>
<dbReference type="InterPro" id="IPR011006">
    <property type="entry name" value="CheY-like_superfamily"/>
</dbReference>
<dbReference type="InterPro" id="IPR009057">
    <property type="entry name" value="Homeodomain-like_sf"/>
</dbReference>
<dbReference type="InterPro" id="IPR027417">
    <property type="entry name" value="P-loop_NTPase"/>
</dbReference>
<dbReference type="PRINTS" id="PR01590">
    <property type="entry name" value="HTHFIS"/>
</dbReference>
<evidence type="ECO:0000259" key="8">
    <source>
        <dbReference type="PROSITE" id="PS50110"/>
    </source>
</evidence>
<keyword evidence="3" id="KW-0805">Transcription regulation</keyword>
<evidence type="ECO:0000256" key="2">
    <source>
        <dbReference type="ARBA" id="ARBA00022840"/>
    </source>
</evidence>
<dbReference type="OrthoDB" id="9804019at2"/>
<dbReference type="EMBL" id="MJIL01000088">
    <property type="protein sequence ID" value="OLQ73171.1"/>
    <property type="molecule type" value="Genomic_DNA"/>
</dbReference>
<evidence type="ECO:0000256" key="3">
    <source>
        <dbReference type="ARBA" id="ARBA00023015"/>
    </source>
</evidence>
<dbReference type="Gene3D" id="1.10.10.60">
    <property type="entry name" value="Homeodomain-like"/>
    <property type="match status" value="1"/>
</dbReference>
<dbReference type="CDD" id="cd00009">
    <property type="entry name" value="AAA"/>
    <property type="match status" value="1"/>
</dbReference>
<dbReference type="InterPro" id="IPR025944">
    <property type="entry name" value="Sigma_54_int_dom_CS"/>
</dbReference>
<protein>
    <submittedName>
        <fullName evidence="9">Sigma-54-dependent Fis family transcriptional regulator</fullName>
    </submittedName>
</protein>
<dbReference type="SUPFAM" id="SSF46689">
    <property type="entry name" value="Homeodomain-like"/>
    <property type="match status" value="1"/>
</dbReference>
<dbReference type="PROSITE" id="PS00676">
    <property type="entry name" value="SIGMA54_INTERACT_2"/>
    <property type="match status" value="1"/>
</dbReference>
<dbReference type="PANTHER" id="PTHR32071:SF57">
    <property type="entry name" value="C4-DICARBOXYLATE TRANSPORT TRANSCRIPTIONAL REGULATORY PROTEIN DCTD"/>
    <property type="match status" value="1"/>
</dbReference>
<feature type="domain" description="Response regulatory" evidence="8">
    <location>
        <begin position="5"/>
        <end position="124"/>
    </location>
</feature>
<reference evidence="9 10" key="1">
    <citation type="submission" date="2016-09" db="EMBL/GenBank/DDBJ databases">
        <title>Photobacterium proteolyticum sp. nov. a protease producing bacterium isolated from ocean sediments of Laizhou Bay.</title>
        <authorList>
            <person name="Li Y."/>
        </authorList>
    </citation>
    <scope>NUCLEOTIDE SEQUENCE [LARGE SCALE GENOMIC DNA]</scope>
    <source>
        <strain evidence="9 10">13-12</strain>
    </source>
</reference>
<dbReference type="PROSITE" id="PS50045">
    <property type="entry name" value="SIGMA54_INTERACT_4"/>
    <property type="match status" value="1"/>
</dbReference>
<keyword evidence="10" id="KW-1185">Reference proteome</keyword>
<dbReference type="AlphaFoldDB" id="A0A1Q9GFF8"/>
<dbReference type="GO" id="GO:0006355">
    <property type="term" value="P:regulation of DNA-templated transcription"/>
    <property type="evidence" value="ECO:0007669"/>
    <property type="project" value="InterPro"/>
</dbReference>
<accession>A0A1Q9GFF8</accession>
<feature type="modified residue" description="4-aspartylphosphate" evidence="6">
    <location>
        <position position="54"/>
    </location>
</feature>
<sequence>MTKKKLLIADDDAGILAGLRMLLKHQDYQLTFANNIQEIEYFVKTEQFDLILMDLNYDKDTTSGEEGLSLIPRLKSVDENLAIVVMTGWASIELAVAALQKGAGDFIEKPWNNERLVSVLQHQCQLMDQKRKSRTLAEENELLKQELGLNHPTQPVAHSAAMQALLSQIHQLSATDASILLLGENGTGKSLLVNYIHQLSSRRNGLLVSVNMGAINEGLFESEMFGHKKGAFTDAREERIGRFELADKGTLFLDEIANVPLSQQAKLLRVLEERQFEKLGASKTQQADFRLICASNADLNGMVVNGTFRQDLLYRINTLILRLPSLRERVEDIPELCRQFIAQTATKYKKPNAELSPQALRALLDYSWPGNVRELSHTIERAVLIAGSVIEPEHLMLMGDIAPEADSGSPGFEEMTLSEIEKDVIAQRLKSNKGNVMAACRSLGLSRSAFYRRLDKFGL</sequence>
<dbReference type="InterPro" id="IPR058031">
    <property type="entry name" value="AAA_lid_NorR"/>
</dbReference>
<dbReference type="InterPro" id="IPR003593">
    <property type="entry name" value="AAA+_ATPase"/>
</dbReference>
<dbReference type="RefSeq" id="WP_075766637.1">
    <property type="nucleotide sequence ID" value="NZ_MJIL01000088.1"/>
</dbReference>
<organism evidence="9 10">
    <name type="scientific">Photobacterium proteolyticum</name>
    <dbReference type="NCBI Taxonomy" id="1903952"/>
    <lineage>
        <taxon>Bacteria</taxon>
        <taxon>Pseudomonadati</taxon>
        <taxon>Pseudomonadota</taxon>
        <taxon>Gammaproteobacteria</taxon>
        <taxon>Vibrionales</taxon>
        <taxon>Vibrionaceae</taxon>
        <taxon>Photobacterium</taxon>
    </lineage>
</organism>
<evidence type="ECO:0000256" key="4">
    <source>
        <dbReference type="ARBA" id="ARBA00023125"/>
    </source>
</evidence>
<dbReference type="PANTHER" id="PTHR32071">
    <property type="entry name" value="TRANSCRIPTIONAL REGULATORY PROTEIN"/>
    <property type="match status" value="1"/>
</dbReference>
<keyword evidence="1" id="KW-0547">Nucleotide-binding</keyword>
<dbReference type="Pfam" id="PF00072">
    <property type="entry name" value="Response_reg"/>
    <property type="match status" value="1"/>
</dbReference>
<dbReference type="STRING" id="1903952.BIT28_25450"/>
<comment type="caution">
    <text evidence="9">The sequence shown here is derived from an EMBL/GenBank/DDBJ whole genome shotgun (WGS) entry which is preliminary data.</text>
</comment>
<gene>
    <name evidence="9" type="ORF">BIT28_25450</name>
</gene>